<proteinExistence type="predicted"/>
<comment type="caution">
    <text evidence="1">The sequence shown here is derived from an EMBL/GenBank/DDBJ whole genome shotgun (WGS) entry which is preliminary data.</text>
</comment>
<sequence>MDTETDCIQRHPGMPEACGLTASEAAVIMAAGVGATGTHGQAEGWDDSHNAELPEWKRRCIRAYGDCKDNEWVGPCYECLRYCEGQHEWPAKMCSPRKRRR</sequence>
<dbReference type="EMBL" id="RAWG01000144">
    <property type="protein sequence ID" value="RKH40027.1"/>
    <property type="molecule type" value="Genomic_DNA"/>
</dbReference>
<protein>
    <submittedName>
        <fullName evidence="1">Uncharacterized protein</fullName>
    </submittedName>
</protein>
<keyword evidence="2" id="KW-1185">Reference proteome</keyword>
<dbReference type="OrthoDB" id="5384446at2"/>
<evidence type="ECO:0000313" key="2">
    <source>
        <dbReference type="Proteomes" id="UP000273405"/>
    </source>
</evidence>
<reference evidence="2" key="1">
    <citation type="submission" date="2018-09" db="EMBL/GenBank/DDBJ databases">
        <authorList>
            <person name="Livingstone P.G."/>
            <person name="Whitworth D.E."/>
        </authorList>
    </citation>
    <scope>NUCLEOTIDE SEQUENCE [LARGE SCALE GENOMIC DNA]</scope>
    <source>
        <strain evidence="2">CA040B</strain>
    </source>
</reference>
<gene>
    <name evidence="1" type="ORF">D7X12_21955</name>
</gene>
<dbReference type="Proteomes" id="UP000273405">
    <property type="component" value="Unassembled WGS sequence"/>
</dbReference>
<name>A0A3A8N6I1_9BACT</name>
<evidence type="ECO:0000313" key="1">
    <source>
        <dbReference type="EMBL" id="RKH40027.1"/>
    </source>
</evidence>
<dbReference type="AlphaFoldDB" id="A0A3A8N6I1"/>
<organism evidence="1 2">
    <name type="scientific">Corallococcus sicarius</name>
    <dbReference type="NCBI Taxonomy" id="2316726"/>
    <lineage>
        <taxon>Bacteria</taxon>
        <taxon>Pseudomonadati</taxon>
        <taxon>Myxococcota</taxon>
        <taxon>Myxococcia</taxon>
        <taxon>Myxococcales</taxon>
        <taxon>Cystobacterineae</taxon>
        <taxon>Myxococcaceae</taxon>
        <taxon>Corallococcus</taxon>
    </lineage>
</organism>
<accession>A0A3A8N6I1</accession>